<protein>
    <submittedName>
        <fullName evidence="3">TetR family transcriptional regulator</fullName>
    </submittedName>
</protein>
<organism evidence="3 4">
    <name type="scientific">Buttiauxella brennerae ATCC 51605</name>
    <dbReference type="NCBI Taxonomy" id="1354251"/>
    <lineage>
        <taxon>Bacteria</taxon>
        <taxon>Pseudomonadati</taxon>
        <taxon>Pseudomonadota</taxon>
        <taxon>Gammaproteobacteria</taxon>
        <taxon>Enterobacterales</taxon>
        <taxon>Enterobacteriaceae</taxon>
        <taxon>Buttiauxella</taxon>
    </lineage>
</organism>
<evidence type="ECO:0000313" key="4">
    <source>
        <dbReference type="Proteomes" id="UP000078410"/>
    </source>
</evidence>
<name>A0A1B7IE78_9ENTR</name>
<dbReference type="SUPFAM" id="SSF46689">
    <property type="entry name" value="Homeodomain-like"/>
    <property type="match status" value="1"/>
</dbReference>
<dbReference type="Gene3D" id="1.10.357.10">
    <property type="entry name" value="Tetracycline Repressor, domain 2"/>
    <property type="match status" value="1"/>
</dbReference>
<dbReference type="NCBIfam" id="NF047866">
    <property type="entry name" value="TF_DicD_YjdC"/>
    <property type="match status" value="1"/>
</dbReference>
<keyword evidence="2" id="KW-0804">Transcription</keyword>
<dbReference type="PANTHER" id="PTHR47506:SF1">
    <property type="entry name" value="HTH-TYPE TRANSCRIPTIONAL REGULATOR YJDC"/>
    <property type="match status" value="1"/>
</dbReference>
<proteinExistence type="predicted"/>
<dbReference type="AlphaFoldDB" id="A0A1B7IE78"/>
<keyword evidence="4" id="KW-1185">Reference proteome</keyword>
<dbReference type="OrthoDB" id="6488705at2"/>
<dbReference type="PANTHER" id="PTHR47506">
    <property type="entry name" value="TRANSCRIPTIONAL REGULATORY PROTEIN"/>
    <property type="match status" value="1"/>
</dbReference>
<dbReference type="SUPFAM" id="SSF48498">
    <property type="entry name" value="Tetracyclin repressor-like, C-terminal domain"/>
    <property type="match status" value="1"/>
</dbReference>
<comment type="caution">
    <text evidence="3">The sequence shown here is derived from an EMBL/GenBank/DDBJ whole genome shotgun (WGS) entry which is preliminary data.</text>
</comment>
<dbReference type="EMBL" id="LXER01000040">
    <property type="protein sequence ID" value="OAT27624.1"/>
    <property type="molecule type" value="Genomic_DNA"/>
</dbReference>
<sequence length="191" mass="21933">MQRETVLEHALHVLEREGIASTTLDMVAAEADYPVKEISNFWPNSEALLYDALRYLSQQIDVWRRQLALNEELSLEQKLLKRYEALTECVNNQRYPGCLFIAACTFYPDASHPIHQLADQQKKAAWEFTHEMLMQLEVDDPTMVAHQMELVLEGCLSRLLVKRSQADIVTARQLAEDILRFAQCRQGGALT</sequence>
<keyword evidence="1" id="KW-0805">Transcription regulation</keyword>
<accession>A0A1B7IE78</accession>
<evidence type="ECO:0000313" key="3">
    <source>
        <dbReference type="EMBL" id="OAT27624.1"/>
    </source>
</evidence>
<gene>
    <name evidence="3" type="ORF">M975_4176</name>
</gene>
<dbReference type="RefSeq" id="WP_064561794.1">
    <property type="nucleotide sequence ID" value="NZ_LXER01000040.1"/>
</dbReference>
<dbReference type="InterPro" id="IPR009057">
    <property type="entry name" value="Homeodomain-like_sf"/>
</dbReference>
<evidence type="ECO:0000256" key="2">
    <source>
        <dbReference type="ARBA" id="ARBA00023163"/>
    </source>
</evidence>
<evidence type="ECO:0000256" key="1">
    <source>
        <dbReference type="ARBA" id="ARBA00023015"/>
    </source>
</evidence>
<reference evidence="3 4" key="1">
    <citation type="submission" date="2016-04" db="EMBL/GenBank/DDBJ databases">
        <title>ATOL: Assembling a taxonomically balanced genome-scale reconstruction of the evolutionary history of the Enterobacteriaceae.</title>
        <authorList>
            <person name="Plunkett G.III."/>
            <person name="Neeno-Eckwall E.C."/>
            <person name="Glasner J.D."/>
            <person name="Perna N.T."/>
        </authorList>
    </citation>
    <scope>NUCLEOTIDE SEQUENCE [LARGE SCALE GENOMIC DNA]</scope>
    <source>
        <strain evidence="3 4">ATCC 51605</strain>
    </source>
</reference>
<dbReference type="NCBIfam" id="NF008647">
    <property type="entry name" value="PRK11640.1"/>
    <property type="match status" value="1"/>
</dbReference>
<dbReference type="PATRIC" id="fig|1354251.4.peg.4286"/>
<dbReference type="Proteomes" id="UP000078410">
    <property type="component" value="Unassembled WGS sequence"/>
</dbReference>
<dbReference type="InterPro" id="IPR036271">
    <property type="entry name" value="Tet_transcr_reg_TetR-rel_C_sf"/>
</dbReference>